<keyword evidence="2" id="KW-0695">RNA-directed DNA polymerase</keyword>
<keyword evidence="3" id="KW-1185">Reference proteome</keyword>
<dbReference type="InterPro" id="IPR036691">
    <property type="entry name" value="Endo/exonu/phosph_ase_sf"/>
</dbReference>
<evidence type="ECO:0000259" key="1">
    <source>
        <dbReference type="Pfam" id="PF14529"/>
    </source>
</evidence>
<dbReference type="GO" id="GO:0003964">
    <property type="term" value="F:RNA-directed DNA polymerase activity"/>
    <property type="evidence" value="ECO:0007669"/>
    <property type="project" value="UniProtKB-KW"/>
</dbReference>
<keyword evidence="2" id="KW-0808">Transferase</keyword>
<dbReference type="EMBL" id="KQ414987">
    <property type="protein sequence ID" value="KOC58981.1"/>
    <property type="molecule type" value="Genomic_DNA"/>
</dbReference>
<accession>A0A0L7QKD1</accession>
<evidence type="ECO:0000313" key="3">
    <source>
        <dbReference type="Proteomes" id="UP000053825"/>
    </source>
</evidence>
<dbReference type="AlphaFoldDB" id="A0A0L7QKD1"/>
<dbReference type="Gene3D" id="3.60.10.10">
    <property type="entry name" value="Endonuclease/exonuclease/phosphatase"/>
    <property type="match status" value="1"/>
</dbReference>
<dbReference type="InterPro" id="IPR005135">
    <property type="entry name" value="Endo/exonuclease/phosphatase"/>
</dbReference>
<reference evidence="2 3" key="1">
    <citation type="submission" date="2015-07" db="EMBL/GenBank/DDBJ databases">
        <title>The genome of Habropoda laboriosa.</title>
        <authorList>
            <person name="Pan H."/>
            <person name="Kapheim K."/>
        </authorList>
    </citation>
    <scope>NUCLEOTIDE SEQUENCE [LARGE SCALE GENOMIC DNA]</scope>
    <source>
        <strain evidence="2">0110345459</strain>
    </source>
</reference>
<dbReference type="SUPFAM" id="SSF56219">
    <property type="entry name" value="DNase I-like"/>
    <property type="match status" value="1"/>
</dbReference>
<sequence length="277" mass="31102">WNACSLTSRLTELEFFMVNNNVVVAAIQETWLVQNDSLFLRDINIIRCDRPDGTPHGEVALLIHKNLNYSHYTLQYTGAVAAVAIRLIPSNLIVISAYSLPAVRLTSDILNKLTSHGSPFLISGDFNFKHQLWNNFNNNSNGHELKKYSELATNDALFSNAHTHLVPNRQPATIDFFLSNLNHYFTCSTLDELSSDHLPVMLSPSSNTNPKTTTSIPVTDWDTYRNLTLNRPITHSISSAQDVNLAISSLIRSLRRSFFQATNLVPMPNKFIVADCK</sequence>
<dbReference type="PANTHER" id="PTHR33273">
    <property type="entry name" value="DOMAIN-CONTAINING PROTEIN, PUTATIVE-RELATED"/>
    <property type="match status" value="1"/>
</dbReference>
<name>A0A0L7QKD1_9HYME</name>
<feature type="domain" description="Endonuclease/exonuclease/phosphatase" evidence="1">
    <location>
        <begin position="93"/>
        <end position="200"/>
    </location>
</feature>
<protein>
    <submittedName>
        <fullName evidence="2">RNA-directed DNA polymerase from mobile element jockey</fullName>
    </submittedName>
</protein>
<keyword evidence="2" id="KW-0548">Nucleotidyltransferase</keyword>
<dbReference type="Proteomes" id="UP000053825">
    <property type="component" value="Unassembled WGS sequence"/>
</dbReference>
<organism evidence="2 3">
    <name type="scientific">Habropoda laboriosa</name>
    <dbReference type="NCBI Taxonomy" id="597456"/>
    <lineage>
        <taxon>Eukaryota</taxon>
        <taxon>Metazoa</taxon>
        <taxon>Ecdysozoa</taxon>
        <taxon>Arthropoda</taxon>
        <taxon>Hexapoda</taxon>
        <taxon>Insecta</taxon>
        <taxon>Pterygota</taxon>
        <taxon>Neoptera</taxon>
        <taxon>Endopterygota</taxon>
        <taxon>Hymenoptera</taxon>
        <taxon>Apocrita</taxon>
        <taxon>Aculeata</taxon>
        <taxon>Apoidea</taxon>
        <taxon>Anthophila</taxon>
        <taxon>Apidae</taxon>
        <taxon>Habropoda</taxon>
    </lineage>
</organism>
<proteinExistence type="predicted"/>
<dbReference type="Pfam" id="PF14529">
    <property type="entry name" value="Exo_endo_phos_2"/>
    <property type="match status" value="1"/>
</dbReference>
<dbReference type="PANTHER" id="PTHR33273:SF4">
    <property type="entry name" value="ENDONUCLEASE_EXONUCLEASE_PHOSPHATASE DOMAIN-CONTAINING PROTEIN"/>
    <property type="match status" value="1"/>
</dbReference>
<feature type="non-terminal residue" evidence="2">
    <location>
        <position position="1"/>
    </location>
</feature>
<evidence type="ECO:0000313" key="2">
    <source>
        <dbReference type="EMBL" id="KOC58981.1"/>
    </source>
</evidence>
<dbReference type="OrthoDB" id="7698997at2759"/>
<dbReference type="STRING" id="597456.A0A0L7QKD1"/>
<gene>
    <name evidence="2" type="ORF">WH47_00806</name>
</gene>